<organism evidence="2 3">
    <name type="scientific">Ensete ventricosum</name>
    <name type="common">Abyssinian banana</name>
    <name type="synonym">Musa ensete</name>
    <dbReference type="NCBI Taxonomy" id="4639"/>
    <lineage>
        <taxon>Eukaryota</taxon>
        <taxon>Viridiplantae</taxon>
        <taxon>Streptophyta</taxon>
        <taxon>Embryophyta</taxon>
        <taxon>Tracheophyta</taxon>
        <taxon>Spermatophyta</taxon>
        <taxon>Magnoliopsida</taxon>
        <taxon>Liliopsida</taxon>
        <taxon>Zingiberales</taxon>
        <taxon>Musaceae</taxon>
        <taxon>Ensete</taxon>
    </lineage>
</organism>
<evidence type="ECO:0000256" key="1">
    <source>
        <dbReference type="SAM" id="Phobius"/>
    </source>
</evidence>
<protein>
    <recommendedName>
        <fullName evidence="4">Secreted protein</fullName>
    </recommendedName>
</protein>
<gene>
    <name evidence="2" type="ORF">OPV22_004097</name>
</gene>
<sequence length="93" mass="10631">MFLLPFSHSRPLEEFILAVLCVCVPSFLCCCCSFSSLNSFLRFHCGKLQAAFALDSTPFWIAKTAPRTNYKEEKPLTSFCWLCLFPSPFQLVH</sequence>
<dbReference type="Proteomes" id="UP001222027">
    <property type="component" value="Unassembled WGS sequence"/>
</dbReference>
<keyword evidence="1" id="KW-0472">Membrane</keyword>
<reference evidence="2 3" key="1">
    <citation type="submission" date="2022-12" db="EMBL/GenBank/DDBJ databases">
        <title>Chromosome-scale assembly of the Ensete ventricosum genome.</title>
        <authorList>
            <person name="Dussert Y."/>
            <person name="Stocks J."/>
            <person name="Wendawek A."/>
            <person name="Woldeyes F."/>
            <person name="Nichols R.A."/>
            <person name="Borrell J.S."/>
        </authorList>
    </citation>
    <scope>NUCLEOTIDE SEQUENCE [LARGE SCALE GENOMIC DNA]</scope>
    <source>
        <strain evidence="3">cv. Maze</strain>
        <tissue evidence="2">Seeds</tissue>
    </source>
</reference>
<keyword evidence="3" id="KW-1185">Reference proteome</keyword>
<feature type="transmembrane region" description="Helical" evidence="1">
    <location>
        <begin position="15"/>
        <end position="37"/>
    </location>
</feature>
<accession>A0AAV8S2F9</accession>
<keyword evidence="1" id="KW-1133">Transmembrane helix</keyword>
<keyword evidence="1" id="KW-0812">Transmembrane</keyword>
<dbReference type="EMBL" id="JAQQAF010000001">
    <property type="protein sequence ID" value="KAJ8513663.1"/>
    <property type="molecule type" value="Genomic_DNA"/>
</dbReference>
<dbReference type="AlphaFoldDB" id="A0AAV8S2F9"/>
<evidence type="ECO:0008006" key="4">
    <source>
        <dbReference type="Google" id="ProtNLM"/>
    </source>
</evidence>
<comment type="caution">
    <text evidence="2">The sequence shown here is derived from an EMBL/GenBank/DDBJ whole genome shotgun (WGS) entry which is preliminary data.</text>
</comment>
<proteinExistence type="predicted"/>
<evidence type="ECO:0000313" key="3">
    <source>
        <dbReference type="Proteomes" id="UP001222027"/>
    </source>
</evidence>
<name>A0AAV8S2F9_ENSVE</name>
<evidence type="ECO:0000313" key="2">
    <source>
        <dbReference type="EMBL" id="KAJ8513663.1"/>
    </source>
</evidence>